<keyword evidence="2" id="KW-1185">Reference proteome</keyword>
<dbReference type="Pfam" id="PF11306">
    <property type="entry name" value="DUF3108"/>
    <property type="match status" value="1"/>
</dbReference>
<name>A0ABV4TXS9_9GAMM</name>
<organism evidence="1 2">
    <name type="scientific">Thiohalorhabdus methylotrophus</name>
    <dbReference type="NCBI Taxonomy" id="3242694"/>
    <lineage>
        <taxon>Bacteria</taxon>
        <taxon>Pseudomonadati</taxon>
        <taxon>Pseudomonadota</taxon>
        <taxon>Gammaproteobacteria</taxon>
        <taxon>Thiohalorhabdales</taxon>
        <taxon>Thiohalorhabdaceae</taxon>
        <taxon>Thiohalorhabdus</taxon>
    </lineage>
</organism>
<evidence type="ECO:0000313" key="2">
    <source>
        <dbReference type="Proteomes" id="UP001575181"/>
    </source>
</evidence>
<evidence type="ECO:0000313" key="1">
    <source>
        <dbReference type="EMBL" id="MFA9462132.1"/>
    </source>
</evidence>
<protein>
    <submittedName>
        <fullName evidence="1">DUF3108 domain-containing protein</fullName>
    </submittedName>
</protein>
<comment type="caution">
    <text evidence="1">The sequence shown here is derived from an EMBL/GenBank/DDBJ whole genome shotgun (WGS) entry which is preliminary data.</text>
</comment>
<dbReference type="Proteomes" id="UP001575181">
    <property type="component" value="Unassembled WGS sequence"/>
</dbReference>
<dbReference type="RefSeq" id="WP_373656920.1">
    <property type="nucleotide sequence ID" value="NZ_JBGUAW010000011.1"/>
</dbReference>
<sequence>MVADESNYGWNGRFERLHFKVAWTVVPAGRAVIQARQPEPDRARFKIKACTNQALDVFHKVRDKILARTRLTGDGLRAHSYRIIRREGDDREKKALRFGDGGLVHTKDLRTGKTDYFPVESATVDVLTALYATRRRALEDGQKIRIPVFDDEQSYDLVVDVVGRERLDTVFGEDTPTVKVRPRLKTDGVFSRKGKLWVWFTDDRRHIPVRMESEIAIGSVTARLTALHRAAGQDKPGACR</sequence>
<accession>A0ABV4TXS9</accession>
<reference evidence="1 2" key="1">
    <citation type="submission" date="2024-08" db="EMBL/GenBank/DDBJ databases">
        <title>Whole-genome sequencing of halo(alkali)philic microorganisms from hypersaline lakes.</title>
        <authorList>
            <person name="Sorokin D.Y."/>
            <person name="Merkel A.Y."/>
            <person name="Messina E."/>
            <person name="Yakimov M."/>
        </authorList>
    </citation>
    <scope>NUCLEOTIDE SEQUENCE [LARGE SCALE GENOMIC DNA]</scope>
    <source>
        <strain evidence="1 2">Cl-TMA</strain>
    </source>
</reference>
<dbReference type="EMBL" id="JBGUAW010000011">
    <property type="protein sequence ID" value="MFA9462132.1"/>
    <property type="molecule type" value="Genomic_DNA"/>
</dbReference>
<proteinExistence type="predicted"/>
<gene>
    <name evidence="1" type="ORF">ACERLL_15040</name>
</gene>
<dbReference type="InterPro" id="IPR021457">
    <property type="entry name" value="DUF3108"/>
</dbReference>